<dbReference type="Proteomes" id="UP000030699">
    <property type="component" value="Unassembled WGS sequence"/>
</dbReference>
<reference evidence="1 2" key="2">
    <citation type="submission" date="2013-02" db="EMBL/GenBank/DDBJ databases">
        <title>The Genome Sequence of Plasmodium falciparum MaliPS096_E11.</title>
        <authorList>
            <consortium name="The Broad Institute Genome Sequencing Platform"/>
            <consortium name="The Broad Institute Genome Sequencing Center for Infectious Disease"/>
            <person name="Neafsey D."/>
            <person name="Cheeseman I."/>
            <person name="Volkman S."/>
            <person name="Adams J."/>
            <person name="Walker B."/>
            <person name="Young S.K."/>
            <person name="Zeng Q."/>
            <person name="Gargeya S."/>
            <person name="Fitzgerald M."/>
            <person name="Haas B."/>
            <person name="Abouelleil A."/>
            <person name="Alvarado L."/>
            <person name="Arachchi H.M."/>
            <person name="Berlin A.M."/>
            <person name="Chapman S.B."/>
            <person name="Dewar J."/>
            <person name="Goldberg J."/>
            <person name="Griggs A."/>
            <person name="Gujja S."/>
            <person name="Hansen M."/>
            <person name="Howarth C."/>
            <person name="Imamovic A."/>
            <person name="Larimer J."/>
            <person name="McCowan C."/>
            <person name="Murphy C."/>
            <person name="Neiman D."/>
            <person name="Pearson M."/>
            <person name="Priest M."/>
            <person name="Roberts A."/>
            <person name="Saif S."/>
            <person name="Shea T."/>
            <person name="Sisk P."/>
            <person name="Sykes S."/>
            <person name="Wortman J."/>
            <person name="Nusbaum C."/>
            <person name="Birren B."/>
        </authorList>
    </citation>
    <scope>NUCLEOTIDE SEQUENCE [LARGE SCALE GENOMIC DNA]</scope>
    <source>
        <strain evidence="1 2">MaliPS096_E11</strain>
    </source>
</reference>
<evidence type="ECO:0008006" key="3">
    <source>
        <dbReference type="Google" id="ProtNLM"/>
    </source>
</evidence>
<dbReference type="EMBL" id="KI925611">
    <property type="protein sequence ID" value="ETW47408.1"/>
    <property type="molecule type" value="Genomic_DNA"/>
</dbReference>
<accession>A0A024WKC8</accession>
<dbReference type="InterPro" id="IPR015943">
    <property type="entry name" value="WD40/YVTN_repeat-like_dom_sf"/>
</dbReference>
<evidence type="ECO:0000313" key="1">
    <source>
        <dbReference type="EMBL" id="ETW47408.1"/>
    </source>
</evidence>
<proteinExistence type="predicted"/>
<evidence type="ECO:0000313" key="2">
    <source>
        <dbReference type="Proteomes" id="UP000030699"/>
    </source>
</evidence>
<dbReference type="Gene3D" id="2.130.10.10">
    <property type="entry name" value="YVTN repeat-like/Quinoprotein amine dehydrogenase"/>
    <property type="match status" value="1"/>
</dbReference>
<gene>
    <name evidence="1" type="ORF">PFMALIP_04587</name>
</gene>
<dbReference type="AlphaFoldDB" id="A0A024WKC8"/>
<sequence length="78" mass="8927">MHILGVYKYVYPEKNSIFDEKIGCKKGIVGELNKLNDLNVSTQPIISFDWCKDKLGLSVMASLDQTIKIYIITKLNLY</sequence>
<organism evidence="1 2">
    <name type="scientific">Plasmodium falciparum MaliPS096_E11</name>
    <dbReference type="NCBI Taxonomy" id="1036727"/>
    <lineage>
        <taxon>Eukaryota</taxon>
        <taxon>Sar</taxon>
        <taxon>Alveolata</taxon>
        <taxon>Apicomplexa</taxon>
        <taxon>Aconoidasida</taxon>
        <taxon>Haemosporida</taxon>
        <taxon>Plasmodiidae</taxon>
        <taxon>Plasmodium</taxon>
        <taxon>Plasmodium (Laverania)</taxon>
    </lineage>
</organism>
<protein>
    <recommendedName>
        <fullName evidence="3">WD repeat-containing protein 92</fullName>
    </recommendedName>
</protein>
<reference evidence="1 2" key="1">
    <citation type="submission" date="2013-02" db="EMBL/GenBank/DDBJ databases">
        <title>The Genome Annotation of Plasmodium falciparum MaliPS096_E11.</title>
        <authorList>
            <consortium name="The Broad Institute Genome Sequencing Platform"/>
            <consortium name="The Broad Institute Genome Sequencing Center for Infectious Disease"/>
            <person name="Neafsey D."/>
            <person name="Hoffman S."/>
            <person name="Volkman S."/>
            <person name="Rosenthal P."/>
            <person name="Walker B."/>
            <person name="Young S.K."/>
            <person name="Zeng Q."/>
            <person name="Gargeya S."/>
            <person name="Fitzgerald M."/>
            <person name="Haas B."/>
            <person name="Abouelleil A."/>
            <person name="Allen A.W."/>
            <person name="Alvarado L."/>
            <person name="Arachchi H.M."/>
            <person name="Berlin A.M."/>
            <person name="Chapman S.B."/>
            <person name="Gainer-Dewar J."/>
            <person name="Goldberg J."/>
            <person name="Griggs A."/>
            <person name="Gujja S."/>
            <person name="Hansen M."/>
            <person name="Howarth C."/>
            <person name="Imamovic A."/>
            <person name="Ireland A."/>
            <person name="Larimer J."/>
            <person name="McCowan C."/>
            <person name="Murphy C."/>
            <person name="Pearson M."/>
            <person name="Poon T.W."/>
            <person name="Priest M."/>
            <person name="Roberts A."/>
            <person name="Saif S."/>
            <person name="Shea T."/>
            <person name="Sisk P."/>
            <person name="Sykes S."/>
            <person name="Wortman J."/>
            <person name="Nusbaum C."/>
            <person name="Birren B."/>
        </authorList>
    </citation>
    <scope>NUCLEOTIDE SEQUENCE [LARGE SCALE GENOMIC DNA]</scope>
    <source>
        <strain evidence="1 2">MaliPS096_E11</strain>
    </source>
</reference>
<name>A0A024WKC8_PLAFA</name>